<dbReference type="PROSITE" id="PS50850">
    <property type="entry name" value="MFS"/>
    <property type="match status" value="1"/>
</dbReference>
<evidence type="ECO:0000256" key="3">
    <source>
        <dbReference type="ARBA" id="ARBA00022692"/>
    </source>
</evidence>
<evidence type="ECO:0000256" key="2">
    <source>
        <dbReference type="ARBA" id="ARBA00008335"/>
    </source>
</evidence>
<evidence type="ECO:0000313" key="9">
    <source>
        <dbReference type="EMBL" id="OAL31270.1"/>
    </source>
</evidence>
<feature type="transmembrane region" description="Helical" evidence="7">
    <location>
        <begin position="381"/>
        <end position="406"/>
    </location>
</feature>
<dbReference type="EMBL" id="LVCJ01000064">
    <property type="protein sequence ID" value="OAL31270.1"/>
    <property type="molecule type" value="Genomic_DNA"/>
</dbReference>
<evidence type="ECO:0000259" key="8">
    <source>
        <dbReference type="PROSITE" id="PS50850"/>
    </source>
</evidence>
<dbReference type="Pfam" id="PF07690">
    <property type="entry name" value="MFS_1"/>
    <property type="match status" value="1"/>
</dbReference>
<evidence type="ECO:0000256" key="7">
    <source>
        <dbReference type="SAM" id="Phobius"/>
    </source>
</evidence>
<evidence type="ECO:0000256" key="4">
    <source>
        <dbReference type="ARBA" id="ARBA00022989"/>
    </source>
</evidence>
<feature type="compositionally biased region" description="Polar residues" evidence="6">
    <location>
        <begin position="1"/>
        <end position="26"/>
    </location>
</feature>
<evidence type="ECO:0000313" key="10">
    <source>
        <dbReference type="Proteomes" id="UP000185904"/>
    </source>
</evidence>
<feature type="transmembrane region" description="Helical" evidence="7">
    <location>
        <begin position="463"/>
        <end position="481"/>
    </location>
</feature>
<accession>A0A178CN68</accession>
<dbReference type="SUPFAM" id="SSF103473">
    <property type="entry name" value="MFS general substrate transporter"/>
    <property type="match status" value="1"/>
</dbReference>
<dbReference type="Gene3D" id="1.20.1250.20">
    <property type="entry name" value="MFS general substrate transporter like domains"/>
    <property type="match status" value="1"/>
</dbReference>
<comment type="similarity">
    <text evidence="2">Belongs to the major facilitator superfamily.</text>
</comment>
<dbReference type="PANTHER" id="PTHR23502:SF68">
    <property type="entry name" value="MULTIDRUG TRANSPORTER, PUTATIVE (AFU_ORTHOLOGUE AFUA_3G01120)-RELATED"/>
    <property type="match status" value="1"/>
</dbReference>
<protein>
    <recommendedName>
        <fullName evidence="8">Major facilitator superfamily (MFS) profile domain-containing protein</fullName>
    </recommendedName>
</protein>
<comment type="caution">
    <text evidence="9">The sequence shown here is derived from an EMBL/GenBank/DDBJ whole genome shotgun (WGS) entry which is preliminary data.</text>
</comment>
<feature type="transmembrane region" description="Helical" evidence="7">
    <location>
        <begin position="70"/>
        <end position="91"/>
    </location>
</feature>
<dbReference type="PANTHER" id="PTHR23502">
    <property type="entry name" value="MAJOR FACILITATOR SUPERFAMILY"/>
    <property type="match status" value="1"/>
</dbReference>
<feature type="transmembrane region" description="Helical" evidence="7">
    <location>
        <begin position="164"/>
        <end position="186"/>
    </location>
</feature>
<dbReference type="RefSeq" id="XP_022497462.1">
    <property type="nucleotide sequence ID" value="XM_022646604.1"/>
</dbReference>
<feature type="transmembrane region" description="Helical" evidence="7">
    <location>
        <begin position="227"/>
        <end position="247"/>
    </location>
</feature>
<dbReference type="InterPro" id="IPR036259">
    <property type="entry name" value="MFS_trans_sf"/>
</dbReference>
<feature type="transmembrane region" description="Helical" evidence="7">
    <location>
        <begin position="198"/>
        <end position="221"/>
    </location>
</feature>
<proteinExistence type="inferred from homology"/>
<dbReference type="Proteomes" id="UP000185904">
    <property type="component" value="Unassembled WGS sequence"/>
</dbReference>
<feature type="transmembrane region" description="Helical" evidence="7">
    <location>
        <begin position="426"/>
        <end position="443"/>
    </location>
</feature>
<organism evidence="9 10">
    <name type="scientific">Fonsecaea nubica</name>
    <dbReference type="NCBI Taxonomy" id="856822"/>
    <lineage>
        <taxon>Eukaryota</taxon>
        <taxon>Fungi</taxon>
        <taxon>Dikarya</taxon>
        <taxon>Ascomycota</taxon>
        <taxon>Pezizomycotina</taxon>
        <taxon>Eurotiomycetes</taxon>
        <taxon>Chaetothyriomycetidae</taxon>
        <taxon>Chaetothyriales</taxon>
        <taxon>Herpotrichiellaceae</taxon>
        <taxon>Fonsecaea</taxon>
    </lineage>
</organism>
<sequence>MTPSPSEEQALVSNSGPSYGSISFSIKDQGGHDETLRHLEGGVREGNSLPNWNDSENAENPRNWSRLWKYSIIALVSFIELFTHLTSMLYAPGIPAMQRDFNSHNNTLATFTMTIYVLGFAVGPLLFAPLSEVYGRVVIYRSCLALFMCFTVACALSSSIGMLVAFRFIAGCFGAAPVAIGGAMVYDLFEVKERGLAMAIYHSGPIFGNLLGPPLGGFIIQHQSWRWVFWIITIFAGFALLSSFFILRETHAPTILCRRKADGGPRDVTPNHTNPDLVDGISQEIPRPEMRQAIRSPTTSRFRGSDAHVPDAVKPGPATLPVIKTPLKSDIENPSLTKPESADKATRAVKRPLTPDIDAPNPRAPDPGFEVSRAIKRPLKLLFFSPVIVACSLIISIVAGTMNLIFASLGRIFQDEYGFSTSASGLMYLGVTTGFLFAAFVFGRTSDRISQFLMKRNDGKRQAEYRLPAMMIGLPLVVVGLF</sequence>
<feature type="region of interest" description="Disordered" evidence="6">
    <location>
        <begin position="1"/>
        <end position="30"/>
    </location>
</feature>
<feature type="region of interest" description="Disordered" evidence="6">
    <location>
        <begin position="331"/>
        <end position="365"/>
    </location>
</feature>
<reference evidence="9 10" key="1">
    <citation type="submission" date="2016-03" db="EMBL/GenBank/DDBJ databases">
        <title>The draft genome sequence of Fonsecaea nubica causative agent of cutaneous subcutaneous infection in human host.</title>
        <authorList>
            <person name="Costa F."/>
            <person name="Sybren D.H."/>
            <person name="Raittz R.T."/>
            <person name="Weiss V.A."/>
            <person name="Leao A.C."/>
            <person name="Gomes R."/>
            <person name="De Souza E.M."/>
            <person name="Pedrosa F.O."/>
            <person name="Steffens M.B."/>
            <person name="Bombassaro A."/>
            <person name="Tadra-Sfeir M.Z."/>
            <person name="Moreno L.F."/>
            <person name="Najafzadeh M.J."/>
            <person name="Felipe M.S."/>
            <person name="Teixeira M."/>
            <person name="Sun J."/>
            <person name="Xi L."/>
            <person name="Castro M.A."/>
            <person name="Vicente V.A."/>
        </authorList>
    </citation>
    <scope>NUCLEOTIDE SEQUENCE [LARGE SCALE GENOMIC DNA]</scope>
    <source>
        <strain evidence="9 10">CBS 269.64</strain>
    </source>
</reference>
<evidence type="ECO:0000256" key="5">
    <source>
        <dbReference type="ARBA" id="ARBA00023136"/>
    </source>
</evidence>
<dbReference type="InterPro" id="IPR011701">
    <property type="entry name" value="MFS"/>
</dbReference>
<keyword evidence="5 7" id="KW-0472">Membrane</keyword>
<name>A0A178CN68_9EURO</name>
<feature type="transmembrane region" description="Helical" evidence="7">
    <location>
        <begin position="111"/>
        <end position="131"/>
    </location>
</feature>
<dbReference type="AlphaFoldDB" id="A0A178CN68"/>
<dbReference type="OrthoDB" id="5296287at2759"/>
<dbReference type="GO" id="GO:0016020">
    <property type="term" value="C:membrane"/>
    <property type="evidence" value="ECO:0007669"/>
    <property type="project" value="UniProtKB-SubCell"/>
</dbReference>
<dbReference type="GeneID" id="34591731"/>
<dbReference type="Gene3D" id="1.20.1720.10">
    <property type="entry name" value="Multidrug resistance protein D"/>
    <property type="match status" value="1"/>
</dbReference>
<keyword evidence="10" id="KW-1185">Reference proteome</keyword>
<feature type="domain" description="Major facilitator superfamily (MFS) profile" evidence="8">
    <location>
        <begin position="72"/>
        <end position="482"/>
    </location>
</feature>
<gene>
    <name evidence="9" type="ORF">AYO20_08325</name>
</gene>
<keyword evidence="3 7" id="KW-0812">Transmembrane</keyword>
<feature type="transmembrane region" description="Helical" evidence="7">
    <location>
        <begin position="138"/>
        <end position="158"/>
    </location>
</feature>
<evidence type="ECO:0000256" key="1">
    <source>
        <dbReference type="ARBA" id="ARBA00004141"/>
    </source>
</evidence>
<keyword evidence="4 7" id="KW-1133">Transmembrane helix</keyword>
<dbReference type="InterPro" id="IPR020846">
    <property type="entry name" value="MFS_dom"/>
</dbReference>
<comment type="subcellular location">
    <subcellularLocation>
        <location evidence="1">Membrane</location>
        <topology evidence="1">Multi-pass membrane protein</topology>
    </subcellularLocation>
</comment>
<evidence type="ECO:0000256" key="6">
    <source>
        <dbReference type="SAM" id="MobiDB-lite"/>
    </source>
</evidence>
<dbReference type="GO" id="GO:0022857">
    <property type="term" value="F:transmembrane transporter activity"/>
    <property type="evidence" value="ECO:0007669"/>
    <property type="project" value="InterPro"/>
</dbReference>